<feature type="transmembrane region" description="Helical" evidence="7">
    <location>
        <begin position="216"/>
        <end position="233"/>
    </location>
</feature>
<evidence type="ECO:0000256" key="5">
    <source>
        <dbReference type="ARBA" id="ARBA00022989"/>
    </source>
</evidence>
<comment type="caution">
    <text evidence="8">The sequence shown here is derived from an EMBL/GenBank/DDBJ whole genome shotgun (WGS) entry which is preliminary data.</text>
</comment>
<accession>A0A2N8KXK7</accession>
<name>A0A2N8KXK7_9BURK</name>
<evidence type="ECO:0000256" key="2">
    <source>
        <dbReference type="ARBA" id="ARBA00008821"/>
    </source>
</evidence>
<comment type="similarity">
    <text evidence="2">Belongs to the nucleobase:cation symporter-2 (NCS2) (TC 2.A.40) family.</text>
</comment>
<feature type="transmembrane region" description="Helical" evidence="7">
    <location>
        <begin position="145"/>
        <end position="163"/>
    </location>
</feature>
<proteinExistence type="inferred from homology"/>
<comment type="subcellular location">
    <subcellularLocation>
        <location evidence="1">Membrane</location>
        <topology evidence="1">Multi-pass membrane protein</topology>
    </subcellularLocation>
</comment>
<keyword evidence="4 7" id="KW-0812">Transmembrane</keyword>
<evidence type="ECO:0000256" key="7">
    <source>
        <dbReference type="SAM" id="Phobius"/>
    </source>
</evidence>
<dbReference type="RefSeq" id="WP_102768119.1">
    <property type="nucleotide sequence ID" value="NZ_POSP01000003.1"/>
</dbReference>
<evidence type="ECO:0000313" key="8">
    <source>
        <dbReference type="EMBL" id="PND38199.1"/>
    </source>
</evidence>
<feature type="transmembrane region" description="Helical" evidence="7">
    <location>
        <begin position="428"/>
        <end position="451"/>
    </location>
</feature>
<dbReference type="AlphaFoldDB" id="A0A2N8KXK7"/>
<feature type="transmembrane region" description="Helical" evidence="7">
    <location>
        <begin position="108"/>
        <end position="133"/>
    </location>
</feature>
<evidence type="ECO:0000256" key="3">
    <source>
        <dbReference type="ARBA" id="ARBA00022448"/>
    </source>
</evidence>
<feature type="transmembrane region" description="Helical" evidence="7">
    <location>
        <begin position="191"/>
        <end position="209"/>
    </location>
</feature>
<dbReference type="GO" id="GO:0005886">
    <property type="term" value="C:plasma membrane"/>
    <property type="evidence" value="ECO:0007669"/>
    <property type="project" value="TreeGrafter"/>
</dbReference>
<dbReference type="InterPro" id="IPR006043">
    <property type="entry name" value="NCS2"/>
</dbReference>
<gene>
    <name evidence="8" type="ORF">C1O66_12160</name>
</gene>
<feature type="transmembrane region" description="Helical" evidence="7">
    <location>
        <begin position="34"/>
        <end position="57"/>
    </location>
</feature>
<protein>
    <recommendedName>
        <fullName evidence="10">Xanthine/uracil permease</fullName>
    </recommendedName>
</protein>
<keyword evidence="6 7" id="KW-0472">Membrane</keyword>
<dbReference type="PANTHER" id="PTHR42810">
    <property type="entry name" value="PURINE PERMEASE C1399.01C-RELATED"/>
    <property type="match status" value="1"/>
</dbReference>
<feature type="transmembrane region" description="Helical" evidence="7">
    <location>
        <begin position="401"/>
        <end position="422"/>
    </location>
</feature>
<evidence type="ECO:0000256" key="4">
    <source>
        <dbReference type="ARBA" id="ARBA00022692"/>
    </source>
</evidence>
<feature type="transmembrane region" description="Helical" evidence="7">
    <location>
        <begin position="343"/>
        <end position="361"/>
    </location>
</feature>
<dbReference type="PANTHER" id="PTHR42810:SF4">
    <property type="entry name" value="URIC ACID TRANSPORTER UACT"/>
    <property type="match status" value="1"/>
</dbReference>
<sequence length="625" mass="64676">MIHHALSRWLPPSKPVRRPFELIYAADECPPRGALGLLALQHAATVLALIAHVLAAGKIAGLSLPQTHSIVAMTLLGMAMGTALQAWGGRWGSGTLLVFQPDPMMITVAGAAIASYGLGSLVQVSLIAAGVTLCVGPLMRHLRALFPPTVVGTVVCMGGLGLVEPAMRNALGVHESAQVAGSLQTLQIDGISALISGATLASIVVLSVWGGRRFKLLGVLAGLLMGLLIAALSDRLLGLEWLHSAPWLALPQPIAPSFNLGPEIIFAIVLIATLNQLDNIGCLIVMDKTDNADWRRADMQMVGRGIRANGASDFLSGLFGSFPTAPSSANIALVHATGSSSRYIGLACAALLLLVALSPLLTMALTLIPQAVLGAISLYAAAYLIVSGIEMIATRALDSRGIFMVGLSLCAGLATMLMPGLSQGLPEGVAMLAGDGFVVTGVCVMSLNLLFRLGTRLRASCELDPGQGTGQGSINHQLTAFVERQGAAWGARMDIVRRAALAALEASEAIQAAGGGRLLVIRGSFDEFNFDLELLHEGEPLRVGGSAAAVGDGSAGAAVTTEAPLDLDALMDIDSTDADDAAEMERQLDAAMARVSGVLIRHLADKLSSASLGAGQAVLKLHFDH</sequence>
<dbReference type="Proteomes" id="UP000235916">
    <property type="component" value="Unassembled WGS sequence"/>
</dbReference>
<dbReference type="OrthoDB" id="9805749at2"/>
<organism evidence="8 9">
    <name type="scientific">Kinneretia aquatilis</name>
    <dbReference type="NCBI Taxonomy" id="2070761"/>
    <lineage>
        <taxon>Bacteria</taxon>
        <taxon>Pseudomonadati</taxon>
        <taxon>Pseudomonadota</taxon>
        <taxon>Betaproteobacteria</taxon>
        <taxon>Burkholderiales</taxon>
        <taxon>Sphaerotilaceae</taxon>
        <taxon>Roseateles</taxon>
    </lineage>
</organism>
<dbReference type="GO" id="GO:0042907">
    <property type="term" value="F:xanthine transmembrane transporter activity"/>
    <property type="evidence" value="ECO:0007669"/>
    <property type="project" value="TreeGrafter"/>
</dbReference>
<evidence type="ECO:0008006" key="10">
    <source>
        <dbReference type="Google" id="ProtNLM"/>
    </source>
</evidence>
<evidence type="ECO:0000256" key="1">
    <source>
        <dbReference type="ARBA" id="ARBA00004141"/>
    </source>
</evidence>
<feature type="transmembrane region" description="Helical" evidence="7">
    <location>
        <begin position="367"/>
        <end position="389"/>
    </location>
</feature>
<feature type="transmembrane region" description="Helical" evidence="7">
    <location>
        <begin position="264"/>
        <end position="286"/>
    </location>
</feature>
<keyword evidence="3" id="KW-0813">Transport</keyword>
<dbReference type="EMBL" id="POSP01000003">
    <property type="protein sequence ID" value="PND38199.1"/>
    <property type="molecule type" value="Genomic_DNA"/>
</dbReference>
<dbReference type="Pfam" id="PF00860">
    <property type="entry name" value="Xan_ur_permease"/>
    <property type="match status" value="1"/>
</dbReference>
<evidence type="ECO:0000256" key="6">
    <source>
        <dbReference type="ARBA" id="ARBA00023136"/>
    </source>
</evidence>
<feature type="transmembrane region" description="Helical" evidence="7">
    <location>
        <begin position="69"/>
        <end position="88"/>
    </location>
</feature>
<evidence type="ECO:0000313" key="9">
    <source>
        <dbReference type="Proteomes" id="UP000235916"/>
    </source>
</evidence>
<reference evidence="8 9" key="1">
    <citation type="submission" date="2018-01" db="EMBL/GenBank/DDBJ databases">
        <title>Draft genome sequence of Paucibacter aquatile CR182 isolated from freshwater of the Nakdong River.</title>
        <authorList>
            <person name="Choi A."/>
            <person name="Chung E.J."/>
        </authorList>
    </citation>
    <scope>NUCLEOTIDE SEQUENCE [LARGE SCALE GENOMIC DNA]</scope>
    <source>
        <strain evidence="8 9">CR182</strain>
    </source>
</reference>
<dbReference type="NCBIfam" id="NF037981">
    <property type="entry name" value="NCS2_1"/>
    <property type="match status" value="1"/>
</dbReference>
<keyword evidence="9" id="KW-1185">Reference proteome</keyword>
<keyword evidence="5 7" id="KW-1133">Transmembrane helix</keyword>